<comment type="caution">
    <text evidence="1">The sequence shown here is derived from an EMBL/GenBank/DDBJ whole genome shotgun (WGS) entry which is preliminary data.</text>
</comment>
<protein>
    <submittedName>
        <fullName evidence="1">Uncharacterized protein</fullName>
    </submittedName>
</protein>
<organism evidence="1 2">
    <name type="scientific">Punica granatum</name>
    <name type="common">Pomegranate</name>
    <dbReference type="NCBI Taxonomy" id="22663"/>
    <lineage>
        <taxon>Eukaryota</taxon>
        <taxon>Viridiplantae</taxon>
        <taxon>Streptophyta</taxon>
        <taxon>Embryophyta</taxon>
        <taxon>Tracheophyta</taxon>
        <taxon>Spermatophyta</taxon>
        <taxon>Magnoliopsida</taxon>
        <taxon>eudicotyledons</taxon>
        <taxon>Gunneridae</taxon>
        <taxon>Pentapetalae</taxon>
        <taxon>rosids</taxon>
        <taxon>malvids</taxon>
        <taxon>Myrtales</taxon>
        <taxon>Lythraceae</taxon>
        <taxon>Punica</taxon>
    </lineage>
</organism>
<evidence type="ECO:0000313" key="1">
    <source>
        <dbReference type="EMBL" id="PKI47215.1"/>
    </source>
</evidence>
<reference evidence="1 2" key="1">
    <citation type="submission" date="2017-11" db="EMBL/GenBank/DDBJ databases">
        <title>De-novo sequencing of pomegranate (Punica granatum L.) genome.</title>
        <authorList>
            <person name="Akparov Z."/>
            <person name="Amiraslanov A."/>
            <person name="Hajiyeva S."/>
            <person name="Abbasov M."/>
            <person name="Kaur K."/>
            <person name="Hamwieh A."/>
            <person name="Solovyev V."/>
            <person name="Salamov A."/>
            <person name="Braich B."/>
            <person name="Kosarev P."/>
            <person name="Mahmoud A."/>
            <person name="Hajiyev E."/>
            <person name="Babayeva S."/>
            <person name="Izzatullayeva V."/>
            <person name="Mammadov A."/>
            <person name="Mammadov A."/>
            <person name="Sharifova S."/>
            <person name="Ojaghi J."/>
            <person name="Eynullazada K."/>
            <person name="Bayramov B."/>
            <person name="Abdulazimova A."/>
            <person name="Shahmuradov I."/>
        </authorList>
    </citation>
    <scope>NUCLEOTIDE SEQUENCE [LARGE SCALE GENOMIC DNA]</scope>
    <source>
        <strain evidence="2">cv. AG2017</strain>
        <tissue evidence="1">Leaf</tissue>
    </source>
</reference>
<name>A0A2I0IT82_PUNGR</name>
<sequence length="68" mass="7446">MDAKSWMRSPKGRNVEATTSVSYSCWQLVSPLKRLLVGNALVSQMGFLLARQLLDASWAVVHLLGTGV</sequence>
<proteinExistence type="predicted"/>
<evidence type="ECO:0000313" key="2">
    <source>
        <dbReference type="Proteomes" id="UP000233551"/>
    </source>
</evidence>
<accession>A0A2I0IT82</accession>
<dbReference type="Proteomes" id="UP000233551">
    <property type="component" value="Unassembled WGS sequence"/>
</dbReference>
<gene>
    <name evidence="1" type="ORF">CRG98_032394</name>
</gene>
<dbReference type="EMBL" id="PGOL01002535">
    <property type="protein sequence ID" value="PKI47215.1"/>
    <property type="molecule type" value="Genomic_DNA"/>
</dbReference>
<dbReference type="AlphaFoldDB" id="A0A2I0IT82"/>
<keyword evidence="2" id="KW-1185">Reference proteome</keyword>